<dbReference type="Proteomes" id="UP000195514">
    <property type="component" value="Chromosome I"/>
</dbReference>
<dbReference type="PANTHER" id="PTHR10429">
    <property type="entry name" value="DNA-3-METHYLADENINE GLYCOSYLASE"/>
    <property type="match status" value="1"/>
</dbReference>
<dbReference type="OrthoDB" id="9794313at2"/>
<gene>
    <name evidence="6" type="ORF">CFX1CAM_0363</name>
</gene>
<evidence type="ECO:0000313" key="6">
    <source>
        <dbReference type="EMBL" id="SMX53429.1"/>
    </source>
</evidence>
<sequence>MPIIPRDFYSRPALAVARDLLGCRLVRTQSGTRLAGLILETEAYQGEDDLACHASAGKTPRTSVMYEQPGHAYVYFTYGMHWLLNAVTERAGTPAAVLIRAILPVEGVAVMAKNRPYQAMRPGWTDGPAKLTQALGIDGAFNRLDLCDETGELIIEHGKFLSDDGIEQTPRIGLNAVPEPWRSLPWRFTLREGAINAL</sequence>
<protein>
    <recommendedName>
        <fullName evidence="5">Putative 3-methyladenine DNA glycosylase</fullName>
        <ecNumber evidence="5">3.2.2.-</ecNumber>
    </recommendedName>
</protein>
<dbReference type="FunFam" id="3.10.300.10:FF:000001">
    <property type="entry name" value="Putative 3-methyladenine DNA glycosylase"/>
    <property type="match status" value="1"/>
</dbReference>
<dbReference type="EC" id="3.2.2.-" evidence="5"/>
<dbReference type="Gene3D" id="3.10.300.10">
    <property type="entry name" value="Methylpurine-DNA glycosylase (MPG)"/>
    <property type="match status" value="1"/>
</dbReference>
<evidence type="ECO:0000256" key="4">
    <source>
        <dbReference type="ARBA" id="ARBA00023204"/>
    </source>
</evidence>
<evidence type="ECO:0000256" key="2">
    <source>
        <dbReference type="ARBA" id="ARBA00022763"/>
    </source>
</evidence>
<organism evidence="6 7">
    <name type="scientific">Candidatus Brevifilum fermentans</name>
    <dbReference type="NCBI Taxonomy" id="1986204"/>
    <lineage>
        <taxon>Bacteria</taxon>
        <taxon>Bacillati</taxon>
        <taxon>Chloroflexota</taxon>
        <taxon>Anaerolineae</taxon>
        <taxon>Anaerolineales</taxon>
        <taxon>Anaerolineaceae</taxon>
        <taxon>Candidatus Brevifilum</taxon>
    </lineage>
</organism>
<dbReference type="GO" id="GO:0003905">
    <property type="term" value="F:alkylbase DNA N-glycosylase activity"/>
    <property type="evidence" value="ECO:0007669"/>
    <property type="project" value="InterPro"/>
</dbReference>
<dbReference type="GO" id="GO:0006284">
    <property type="term" value="P:base-excision repair"/>
    <property type="evidence" value="ECO:0007669"/>
    <property type="project" value="InterPro"/>
</dbReference>
<comment type="similarity">
    <text evidence="1 5">Belongs to the DNA glycosylase MPG family.</text>
</comment>
<evidence type="ECO:0000256" key="5">
    <source>
        <dbReference type="HAMAP-Rule" id="MF_00527"/>
    </source>
</evidence>
<dbReference type="SUPFAM" id="SSF50486">
    <property type="entry name" value="FMT C-terminal domain-like"/>
    <property type="match status" value="1"/>
</dbReference>
<dbReference type="NCBIfam" id="TIGR00567">
    <property type="entry name" value="3mg"/>
    <property type="match status" value="1"/>
</dbReference>
<dbReference type="InterPro" id="IPR011034">
    <property type="entry name" value="Formyl_transferase-like_C_sf"/>
</dbReference>
<dbReference type="EMBL" id="LT859958">
    <property type="protein sequence ID" value="SMX53429.1"/>
    <property type="molecule type" value="Genomic_DNA"/>
</dbReference>
<dbReference type="HAMAP" id="MF_00527">
    <property type="entry name" value="3MGH"/>
    <property type="match status" value="1"/>
</dbReference>
<evidence type="ECO:0000313" key="7">
    <source>
        <dbReference type="Proteomes" id="UP000195514"/>
    </source>
</evidence>
<dbReference type="Pfam" id="PF02245">
    <property type="entry name" value="Pur_DNA_glyco"/>
    <property type="match status" value="1"/>
</dbReference>
<dbReference type="AlphaFoldDB" id="A0A1Y6K4B4"/>
<keyword evidence="7" id="KW-1185">Reference proteome</keyword>
<dbReference type="InterPro" id="IPR003180">
    <property type="entry name" value="MPG"/>
</dbReference>
<evidence type="ECO:0000256" key="3">
    <source>
        <dbReference type="ARBA" id="ARBA00022801"/>
    </source>
</evidence>
<evidence type="ECO:0000256" key="1">
    <source>
        <dbReference type="ARBA" id="ARBA00009232"/>
    </source>
</evidence>
<keyword evidence="4 5" id="KW-0234">DNA repair</keyword>
<proteinExistence type="inferred from homology"/>
<keyword evidence="3 5" id="KW-0378">Hydrolase</keyword>
<name>A0A1Y6K4B4_9CHLR</name>
<dbReference type="RefSeq" id="WP_087861365.1">
    <property type="nucleotide sequence ID" value="NZ_LT859958.1"/>
</dbReference>
<keyword evidence="6" id="KW-0326">Glycosidase</keyword>
<accession>A0A1Y6K4B4</accession>
<dbReference type="CDD" id="cd00540">
    <property type="entry name" value="AAG"/>
    <property type="match status" value="1"/>
</dbReference>
<dbReference type="GO" id="GO:0003677">
    <property type="term" value="F:DNA binding"/>
    <property type="evidence" value="ECO:0007669"/>
    <property type="project" value="InterPro"/>
</dbReference>
<reference evidence="7" key="1">
    <citation type="submission" date="2017-05" db="EMBL/GenBank/DDBJ databases">
        <authorList>
            <person name="Kirkegaard R."/>
            <person name="Mcilroy J S."/>
        </authorList>
    </citation>
    <scope>NUCLEOTIDE SEQUENCE [LARGE SCALE GENOMIC DNA]</scope>
</reference>
<dbReference type="InterPro" id="IPR036995">
    <property type="entry name" value="MPG_sf"/>
</dbReference>
<dbReference type="PANTHER" id="PTHR10429:SF0">
    <property type="entry name" value="DNA-3-METHYLADENINE GLYCOSYLASE"/>
    <property type="match status" value="1"/>
</dbReference>
<dbReference type="KEGG" id="abat:CFX1CAM_0363"/>
<keyword evidence="2 5" id="KW-0227">DNA damage</keyword>